<accession>A0A5M8R2U0</accession>
<gene>
    <name evidence="1" type="ORF">FEM33_03690</name>
</gene>
<sequence length="381" mass="45276">MPVNMQKIKISPELSHLIKAALHITHDLSFGIYKRPVHWDRLAKLANWHQVRPLLFDYIQQNKLEGIPKKNLQSLHEYSLGQAVTNMAFLGVSLKLYKQLIENHVPAFLMKGALWAWMLYDKPGNREFGDIDFFIDKDSIKQSLKILSDNGFEPDHYRSYLLSRMQVARQYLNTDYQLPLNPINENILQSLEIQWDCSYPRYCYHFSWTEIASDMTEFSMSGALVKIPGMENQLLMMMIHHGGVEQWDKLKYMADFIRLLRLYADKLDWNYISETARKKGFNRLLLESLNAVNIITAEDYLKYLNPEAPFSPSASFFRNMISHWENERPAIKTKSWRILLYNLQYRDNWKIRFSIIAAHLLYISNLQLIWHKIIWYRKNRF</sequence>
<dbReference type="Pfam" id="PF14907">
    <property type="entry name" value="NTP_transf_5"/>
    <property type="match status" value="1"/>
</dbReference>
<protein>
    <submittedName>
        <fullName evidence="1">Nucleotidyltransferase family protein</fullName>
    </submittedName>
</protein>
<reference evidence="1 2" key="1">
    <citation type="submission" date="2019-05" db="EMBL/GenBank/DDBJ databases">
        <authorList>
            <person name="Qu J.-H."/>
        </authorList>
    </citation>
    <scope>NUCLEOTIDE SEQUENCE [LARGE SCALE GENOMIC DNA]</scope>
    <source>
        <strain evidence="1 2">NS28</strain>
    </source>
</reference>
<dbReference type="AlphaFoldDB" id="A0A5M8R2U0"/>
<dbReference type="GO" id="GO:0016740">
    <property type="term" value="F:transferase activity"/>
    <property type="evidence" value="ECO:0007669"/>
    <property type="project" value="UniProtKB-KW"/>
</dbReference>
<dbReference type="InterPro" id="IPR039498">
    <property type="entry name" value="NTP_transf_5"/>
</dbReference>
<evidence type="ECO:0000313" key="1">
    <source>
        <dbReference type="EMBL" id="KAA6441073.1"/>
    </source>
</evidence>
<keyword evidence="2" id="KW-1185">Reference proteome</keyword>
<evidence type="ECO:0000313" key="2">
    <source>
        <dbReference type="Proteomes" id="UP000323994"/>
    </source>
</evidence>
<organism evidence="1 2">
    <name type="scientific">Dyadobacter flavalbus</name>
    <dbReference type="NCBI Taxonomy" id="2579942"/>
    <lineage>
        <taxon>Bacteria</taxon>
        <taxon>Pseudomonadati</taxon>
        <taxon>Bacteroidota</taxon>
        <taxon>Cytophagia</taxon>
        <taxon>Cytophagales</taxon>
        <taxon>Spirosomataceae</taxon>
        <taxon>Dyadobacter</taxon>
    </lineage>
</organism>
<proteinExistence type="predicted"/>
<keyword evidence="1" id="KW-0808">Transferase</keyword>
<comment type="caution">
    <text evidence="1">The sequence shown here is derived from an EMBL/GenBank/DDBJ whole genome shotgun (WGS) entry which is preliminary data.</text>
</comment>
<dbReference type="EMBL" id="VBSN01000023">
    <property type="protein sequence ID" value="KAA6441073.1"/>
    <property type="molecule type" value="Genomic_DNA"/>
</dbReference>
<name>A0A5M8R2U0_9BACT</name>
<dbReference type="Proteomes" id="UP000323994">
    <property type="component" value="Unassembled WGS sequence"/>
</dbReference>